<proteinExistence type="predicted"/>
<gene>
    <name evidence="1" type="primary">P0652D10.15</name>
</gene>
<dbReference type="AlphaFoldDB" id="Q69T87"/>
<dbReference type="Proteomes" id="UP000000763">
    <property type="component" value="Chromosome 6"/>
</dbReference>
<dbReference type="GO" id="GO:0005506">
    <property type="term" value="F:iron ion binding"/>
    <property type="evidence" value="ECO:0007669"/>
    <property type="project" value="InterPro"/>
</dbReference>
<dbReference type="SUPFAM" id="SSF48264">
    <property type="entry name" value="Cytochrome P450"/>
    <property type="match status" value="1"/>
</dbReference>
<evidence type="ECO:0000313" key="1">
    <source>
        <dbReference type="EMBL" id="BAD33237.1"/>
    </source>
</evidence>
<dbReference type="GO" id="GO:0004497">
    <property type="term" value="F:monooxygenase activity"/>
    <property type="evidence" value="ECO:0007669"/>
    <property type="project" value="InterPro"/>
</dbReference>
<dbReference type="GO" id="GO:0016705">
    <property type="term" value="F:oxidoreductase activity, acting on paired donors, with incorporation or reduction of molecular oxygen"/>
    <property type="evidence" value="ECO:0007669"/>
    <property type="project" value="InterPro"/>
</dbReference>
<evidence type="ECO:0000313" key="2">
    <source>
        <dbReference type="Proteomes" id="UP000000763"/>
    </source>
</evidence>
<protein>
    <submittedName>
        <fullName evidence="1">Uncharacterized protein</fullName>
    </submittedName>
</protein>
<sequence length="57" mass="6430">MKKAKFAIATIEIMLANLVYRFDWEILVDQAAKGGIDMTEAFGLAVHLLPPFHIEKL</sequence>
<name>Q69T87_ORYSJ</name>
<dbReference type="InterPro" id="IPR036396">
    <property type="entry name" value="Cyt_P450_sf"/>
</dbReference>
<organism evidence="1 2">
    <name type="scientific">Oryza sativa subsp. japonica</name>
    <name type="common">Rice</name>
    <dbReference type="NCBI Taxonomy" id="39947"/>
    <lineage>
        <taxon>Eukaryota</taxon>
        <taxon>Viridiplantae</taxon>
        <taxon>Streptophyta</taxon>
        <taxon>Embryophyta</taxon>
        <taxon>Tracheophyta</taxon>
        <taxon>Spermatophyta</taxon>
        <taxon>Magnoliopsida</taxon>
        <taxon>Liliopsida</taxon>
        <taxon>Poales</taxon>
        <taxon>Poaceae</taxon>
        <taxon>BOP clade</taxon>
        <taxon>Oryzoideae</taxon>
        <taxon>Oryzeae</taxon>
        <taxon>Oryzinae</taxon>
        <taxon>Oryza</taxon>
        <taxon>Oryza sativa</taxon>
    </lineage>
</organism>
<reference evidence="2" key="1">
    <citation type="journal article" date="2005" name="Nature">
        <title>The map-based sequence of the rice genome.</title>
        <authorList>
            <consortium name="International rice genome sequencing project (IRGSP)"/>
            <person name="Matsumoto T."/>
            <person name="Wu J."/>
            <person name="Kanamori H."/>
            <person name="Katayose Y."/>
            <person name="Fujisawa M."/>
            <person name="Namiki N."/>
            <person name="Mizuno H."/>
            <person name="Yamamoto K."/>
            <person name="Antonio B.A."/>
            <person name="Baba T."/>
            <person name="Sakata K."/>
            <person name="Nagamura Y."/>
            <person name="Aoki H."/>
            <person name="Arikawa K."/>
            <person name="Arita K."/>
            <person name="Bito T."/>
            <person name="Chiden Y."/>
            <person name="Fujitsuka N."/>
            <person name="Fukunaka R."/>
            <person name="Hamada M."/>
            <person name="Harada C."/>
            <person name="Hayashi A."/>
            <person name="Hijishita S."/>
            <person name="Honda M."/>
            <person name="Hosokawa S."/>
            <person name="Ichikawa Y."/>
            <person name="Idonuma A."/>
            <person name="Iijima M."/>
            <person name="Ikeda M."/>
            <person name="Ikeno M."/>
            <person name="Ito K."/>
            <person name="Ito S."/>
            <person name="Ito T."/>
            <person name="Ito Y."/>
            <person name="Ito Y."/>
            <person name="Iwabuchi A."/>
            <person name="Kamiya K."/>
            <person name="Karasawa W."/>
            <person name="Kurita K."/>
            <person name="Katagiri S."/>
            <person name="Kikuta A."/>
            <person name="Kobayashi H."/>
            <person name="Kobayashi N."/>
            <person name="Machita K."/>
            <person name="Maehara T."/>
            <person name="Masukawa M."/>
            <person name="Mizubayashi T."/>
            <person name="Mukai Y."/>
            <person name="Nagasaki H."/>
            <person name="Nagata Y."/>
            <person name="Naito S."/>
            <person name="Nakashima M."/>
            <person name="Nakama Y."/>
            <person name="Nakamichi Y."/>
            <person name="Nakamura M."/>
            <person name="Meguro A."/>
            <person name="Negishi M."/>
            <person name="Ohta I."/>
            <person name="Ohta T."/>
            <person name="Okamoto M."/>
            <person name="Ono N."/>
            <person name="Saji S."/>
            <person name="Sakaguchi M."/>
            <person name="Sakai K."/>
            <person name="Shibata M."/>
            <person name="Shimokawa T."/>
            <person name="Song J."/>
            <person name="Takazaki Y."/>
            <person name="Terasawa K."/>
            <person name="Tsugane M."/>
            <person name="Tsuji K."/>
            <person name="Ueda S."/>
            <person name="Waki K."/>
            <person name="Yamagata H."/>
            <person name="Yamamoto M."/>
            <person name="Yamamoto S."/>
            <person name="Yamane H."/>
            <person name="Yoshiki S."/>
            <person name="Yoshihara R."/>
            <person name="Yukawa K."/>
            <person name="Zhong H."/>
            <person name="Yano M."/>
            <person name="Yuan Q."/>
            <person name="Ouyang S."/>
            <person name="Liu J."/>
            <person name="Jones K.M."/>
            <person name="Gansberger K."/>
            <person name="Moffat K."/>
            <person name="Hill J."/>
            <person name="Bera J."/>
            <person name="Fadrosh D."/>
            <person name="Jin S."/>
            <person name="Johri S."/>
            <person name="Kim M."/>
            <person name="Overton L."/>
            <person name="Reardon M."/>
            <person name="Tsitrin T."/>
            <person name="Vuong H."/>
            <person name="Weaver B."/>
            <person name="Ciecko A."/>
            <person name="Tallon L."/>
            <person name="Jackson J."/>
            <person name="Pai G."/>
            <person name="Aken S.V."/>
            <person name="Utterback T."/>
            <person name="Reidmuller S."/>
            <person name="Feldblyum T."/>
            <person name="Hsiao J."/>
            <person name="Zismann V."/>
            <person name="Iobst S."/>
            <person name="de Vazeille A.R."/>
            <person name="Buell C.R."/>
            <person name="Ying K."/>
            <person name="Li Y."/>
            <person name="Lu T."/>
            <person name="Huang Y."/>
            <person name="Zhao Q."/>
            <person name="Feng Q."/>
            <person name="Zhang L."/>
            <person name="Zhu J."/>
            <person name="Weng Q."/>
            <person name="Mu J."/>
            <person name="Lu Y."/>
            <person name="Fan D."/>
            <person name="Liu Y."/>
            <person name="Guan J."/>
            <person name="Zhang Y."/>
            <person name="Yu S."/>
            <person name="Liu X."/>
            <person name="Zhang Y."/>
            <person name="Hong G."/>
            <person name="Han B."/>
            <person name="Choisne N."/>
            <person name="Demange N."/>
            <person name="Orjeda G."/>
            <person name="Samain S."/>
            <person name="Cattolico L."/>
            <person name="Pelletier E."/>
            <person name="Couloux A."/>
            <person name="Segurens B."/>
            <person name="Wincker P."/>
            <person name="D'Hont A."/>
            <person name="Scarpelli C."/>
            <person name="Weissenbach J."/>
            <person name="Salanoubat M."/>
            <person name="Quetier F."/>
            <person name="Yu Y."/>
            <person name="Kim H.R."/>
            <person name="Rambo T."/>
            <person name="Currie J."/>
            <person name="Collura K."/>
            <person name="Luo M."/>
            <person name="Yang T."/>
            <person name="Ammiraju J.S.S."/>
            <person name="Engler F."/>
            <person name="Soderlund C."/>
            <person name="Wing R.A."/>
            <person name="Palmer L.E."/>
            <person name="de la Bastide M."/>
            <person name="Spiegel L."/>
            <person name="Nascimento L."/>
            <person name="Zutavern T."/>
            <person name="O'Shaughnessy A."/>
            <person name="Dike S."/>
            <person name="Dedhia N."/>
            <person name="Preston R."/>
            <person name="Balija V."/>
            <person name="McCombie W.R."/>
            <person name="Chow T."/>
            <person name="Chen H."/>
            <person name="Chung M."/>
            <person name="Chen C."/>
            <person name="Shaw J."/>
            <person name="Wu H."/>
            <person name="Hsiao K."/>
            <person name="Chao Y."/>
            <person name="Chu M."/>
            <person name="Cheng C."/>
            <person name="Hour A."/>
            <person name="Lee P."/>
            <person name="Lin S."/>
            <person name="Lin Y."/>
            <person name="Liou J."/>
            <person name="Liu S."/>
            <person name="Hsing Y."/>
            <person name="Raghuvanshi S."/>
            <person name="Mohanty A."/>
            <person name="Bharti A.K."/>
            <person name="Gaur A."/>
            <person name="Gupta V."/>
            <person name="Kumar D."/>
            <person name="Ravi V."/>
            <person name="Vij S."/>
            <person name="Kapur A."/>
            <person name="Khurana P."/>
            <person name="Khurana P."/>
            <person name="Khurana J.P."/>
            <person name="Tyagi A.K."/>
            <person name="Gaikwad K."/>
            <person name="Singh A."/>
            <person name="Dalal V."/>
            <person name="Srivastava S."/>
            <person name="Dixit A."/>
            <person name="Pal A.K."/>
            <person name="Ghazi I.A."/>
            <person name="Yadav M."/>
            <person name="Pandit A."/>
            <person name="Bhargava A."/>
            <person name="Sureshbabu K."/>
            <person name="Batra K."/>
            <person name="Sharma T.R."/>
            <person name="Mohapatra T."/>
            <person name="Singh N.K."/>
            <person name="Messing J."/>
            <person name="Nelson A.B."/>
            <person name="Fuks G."/>
            <person name="Kavchok S."/>
            <person name="Keizer G."/>
            <person name="Linton E."/>
            <person name="Llaca V."/>
            <person name="Song R."/>
            <person name="Tanyolac B."/>
            <person name="Young S."/>
            <person name="Ho-Il K."/>
            <person name="Hahn J.H."/>
            <person name="Sangsakoo G."/>
            <person name="Vanavichit A."/>
            <person name="de Mattos Luiz.A.T."/>
            <person name="Zimmer P.D."/>
            <person name="Malone G."/>
            <person name="Dellagostin O."/>
            <person name="de Oliveira A.C."/>
            <person name="Bevan M."/>
            <person name="Bancroft I."/>
            <person name="Minx P."/>
            <person name="Cordum H."/>
            <person name="Wilson R."/>
            <person name="Cheng Z."/>
            <person name="Jin W."/>
            <person name="Jiang J."/>
            <person name="Leong S.A."/>
            <person name="Iwama H."/>
            <person name="Gojobori T."/>
            <person name="Itoh T."/>
            <person name="Niimura Y."/>
            <person name="Fujii Y."/>
            <person name="Habara T."/>
            <person name="Sakai H."/>
            <person name="Sato Y."/>
            <person name="Wilson G."/>
            <person name="Kumar K."/>
            <person name="McCouch S."/>
            <person name="Juretic N."/>
            <person name="Hoen D."/>
            <person name="Wright S."/>
            <person name="Bruskiewich R."/>
            <person name="Bureau T."/>
            <person name="Miyao A."/>
            <person name="Hirochika H."/>
            <person name="Nishikawa T."/>
            <person name="Kadowaki K."/>
            <person name="Sugiura M."/>
            <person name="Burr B."/>
            <person name="Sasaki T."/>
        </authorList>
    </citation>
    <scope>NUCLEOTIDE SEQUENCE [LARGE SCALE GENOMIC DNA]</scope>
    <source>
        <strain evidence="2">cv. Nipponbare</strain>
    </source>
</reference>
<dbReference type="GO" id="GO:0020037">
    <property type="term" value="F:heme binding"/>
    <property type="evidence" value="ECO:0007669"/>
    <property type="project" value="InterPro"/>
</dbReference>
<accession>Q69T87</accession>
<reference evidence="2" key="2">
    <citation type="journal article" date="2008" name="Nucleic Acids Res.">
        <title>The rice annotation project database (RAP-DB): 2008 update.</title>
        <authorList>
            <consortium name="The rice annotation project (RAP)"/>
        </authorList>
    </citation>
    <scope>GENOME REANNOTATION</scope>
    <source>
        <strain evidence="2">cv. Nipponbare</strain>
    </source>
</reference>
<dbReference type="EMBL" id="AP004757">
    <property type="protein sequence ID" value="BAD33237.1"/>
    <property type="molecule type" value="Genomic_DNA"/>
</dbReference>